<dbReference type="WBParaSite" id="maker-unitig_11788-snap-gene-0.1-mRNA-1">
    <property type="protein sequence ID" value="maker-unitig_11788-snap-gene-0.1-mRNA-1"/>
    <property type="gene ID" value="maker-unitig_11788-snap-gene-0.1"/>
</dbReference>
<evidence type="ECO:0000313" key="3">
    <source>
        <dbReference type="WBParaSite" id="maker-unitig_11788-snap-gene-0.1-mRNA-1"/>
    </source>
</evidence>
<reference evidence="3" key="1">
    <citation type="submission" date="2016-11" db="UniProtKB">
        <authorList>
            <consortium name="WormBaseParasite"/>
        </authorList>
    </citation>
    <scope>IDENTIFICATION</scope>
</reference>
<protein>
    <submittedName>
        <fullName evidence="3">Rad21_Rec8 domain-containing protein</fullName>
    </submittedName>
</protein>
<organism evidence="2 3">
    <name type="scientific">Macrostomum lignano</name>
    <dbReference type="NCBI Taxonomy" id="282301"/>
    <lineage>
        <taxon>Eukaryota</taxon>
        <taxon>Metazoa</taxon>
        <taxon>Spiralia</taxon>
        <taxon>Lophotrochozoa</taxon>
        <taxon>Platyhelminthes</taxon>
        <taxon>Rhabditophora</taxon>
        <taxon>Macrostomorpha</taxon>
        <taxon>Macrostomida</taxon>
        <taxon>Macrostomidae</taxon>
        <taxon>Macrostomum</taxon>
    </lineage>
</organism>
<evidence type="ECO:0000256" key="1">
    <source>
        <dbReference type="SAM" id="MobiDB-lite"/>
    </source>
</evidence>
<keyword evidence="2" id="KW-1185">Reference proteome</keyword>
<name>A0A1I8F2L8_9PLAT</name>
<accession>A0A1I8F2L8</accession>
<proteinExistence type="predicted"/>
<feature type="region of interest" description="Disordered" evidence="1">
    <location>
        <begin position="26"/>
        <end position="82"/>
    </location>
</feature>
<dbReference type="AlphaFoldDB" id="A0A1I8F2L8"/>
<sequence length="168" mass="17955">VADPCIASQQQPVRATRNDIDTIVDATTFEDAQESSNRWPSSSRDDTSSGSAAAGQRKIRHPEQPGSATRLDVLEDAPDRPLPAAAAVERQLQELPTAAVRTAFCSQRIRSSRGTARRRLEASTAAPGTAFPATLLRRRLAAFPVVLPDDGAIDPGDAETANQLADRL</sequence>
<dbReference type="Proteomes" id="UP000095280">
    <property type="component" value="Unplaced"/>
</dbReference>
<evidence type="ECO:0000313" key="2">
    <source>
        <dbReference type="Proteomes" id="UP000095280"/>
    </source>
</evidence>